<keyword evidence="1" id="KW-0812">Transmembrane</keyword>
<feature type="transmembrane region" description="Helical" evidence="1">
    <location>
        <begin position="21"/>
        <end position="44"/>
    </location>
</feature>
<gene>
    <name evidence="2" type="ORF">CBO05C_3003</name>
</gene>
<organism evidence="2">
    <name type="scientific">Clostridium botulinum B str. Osaka05</name>
    <dbReference type="NCBI Taxonomy" id="1407017"/>
    <lineage>
        <taxon>Bacteria</taxon>
        <taxon>Bacillati</taxon>
        <taxon>Bacillota</taxon>
        <taxon>Clostridia</taxon>
        <taxon>Eubacteriales</taxon>
        <taxon>Clostridiaceae</taxon>
        <taxon>Clostridium</taxon>
    </lineage>
</organism>
<dbReference type="HOGENOM" id="CLU_2768463_0_0_9"/>
<dbReference type="AlphaFoldDB" id="A0A0S6U5R4"/>
<dbReference type="EMBL" id="DF384213">
    <property type="protein sequence ID" value="GAE03313.1"/>
    <property type="molecule type" value="Genomic_DNA"/>
</dbReference>
<protein>
    <submittedName>
        <fullName evidence="2">Uncharacterized protein</fullName>
    </submittedName>
</protein>
<keyword evidence="1" id="KW-1133">Transmembrane helix</keyword>
<proteinExistence type="predicted"/>
<reference evidence="2" key="1">
    <citation type="submission" date="2013-10" db="EMBL/GenBank/DDBJ databases">
        <title>Draft genome sequence of Clostridium botulinum type B strain Osaka05.</title>
        <authorList>
            <person name="Sakaguchi Y."/>
            <person name="Hosomi K."/>
            <person name="Uchiyama J."/>
            <person name="Ogura Y."/>
            <person name="Sakaguchi M."/>
            <person name="Kohda T."/>
            <person name="Mukamoto M."/>
            <person name="Misawa N."/>
            <person name="Matsuzaki S."/>
            <person name="Hayashi T."/>
            <person name="Kozaki S."/>
        </authorList>
    </citation>
    <scope>NUCLEOTIDE SEQUENCE</scope>
    <source>
        <strain evidence="2">Osaka05</strain>
    </source>
</reference>
<evidence type="ECO:0000313" key="2">
    <source>
        <dbReference type="EMBL" id="GAE03313.1"/>
    </source>
</evidence>
<keyword evidence="1" id="KW-0472">Membrane</keyword>
<evidence type="ECO:0000256" key="1">
    <source>
        <dbReference type="SAM" id="Phobius"/>
    </source>
</evidence>
<sequence>MLQVARGLYRRWGITPRPEGFTLLNFTILIYSFSRFVSIINFYFMFFNNSTKNFHIFSTEDILKCSFGV</sequence>
<accession>A0A0S6U5R4</accession>
<name>A0A0S6U5R4_CLOBO</name>
<dbReference type="Proteomes" id="UP000054164">
    <property type="component" value="Unassembled WGS sequence"/>
</dbReference>